<protein>
    <submittedName>
        <fullName evidence="1">Uncharacterized protein</fullName>
    </submittedName>
</protein>
<evidence type="ECO:0000313" key="2">
    <source>
        <dbReference type="Proteomes" id="UP000595437"/>
    </source>
</evidence>
<dbReference type="EMBL" id="CP045897">
    <property type="protein sequence ID" value="QQP51231.1"/>
    <property type="molecule type" value="Genomic_DNA"/>
</dbReference>
<dbReference type="AlphaFoldDB" id="A0A7T8HJL4"/>
<sequence length="51" mass="5964">MESWKFLNTYSYSFVFKYLPSLHPPLPDLSRMTTETPLMNPPSTRLLDSNV</sequence>
<accession>A0A7T8HJL4</accession>
<gene>
    <name evidence="1" type="ORF">FKW44_012516</name>
</gene>
<evidence type="ECO:0000313" key="1">
    <source>
        <dbReference type="EMBL" id="QQP51231.1"/>
    </source>
</evidence>
<name>A0A7T8HJL4_CALRO</name>
<keyword evidence="2" id="KW-1185">Reference proteome</keyword>
<organism evidence="1 2">
    <name type="scientific">Caligus rogercresseyi</name>
    <name type="common">Sea louse</name>
    <dbReference type="NCBI Taxonomy" id="217165"/>
    <lineage>
        <taxon>Eukaryota</taxon>
        <taxon>Metazoa</taxon>
        <taxon>Ecdysozoa</taxon>
        <taxon>Arthropoda</taxon>
        <taxon>Crustacea</taxon>
        <taxon>Multicrustacea</taxon>
        <taxon>Hexanauplia</taxon>
        <taxon>Copepoda</taxon>
        <taxon>Siphonostomatoida</taxon>
        <taxon>Caligidae</taxon>
        <taxon>Caligus</taxon>
    </lineage>
</organism>
<reference evidence="2" key="1">
    <citation type="submission" date="2021-01" db="EMBL/GenBank/DDBJ databases">
        <title>Caligus Genome Assembly.</title>
        <authorList>
            <person name="Gallardo-Escarate C."/>
        </authorList>
    </citation>
    <scope>NUCLEOTIDE SEQUENCE [LARGE SCALE GENOMIC DNA]</scope>
</reference>
<proteinExistence type="predicted"/>
<dbReference type="Proteomes" id="UP000595437">
    <property type="component" value="Chromosome 8"/>
</dbReference>